<proteinExistence type="predicted"/>
<reference evidence="1 2" key="1">
    <citation type="submission" date="2015-11" db="EMBL/GenBank/DDBJ databases">
        <title>Genomic analysis of 38 Legionella species identifies large and diverse effector repertoires.</title>
        <authorList>
            <person name="Burstein D."/>
            <person name="Amaro F."/>
            <person name="Zusman T."/>
            <person name="Lifshitz Z."/>
            <person name="Cohen O."/>
            <person name="Gilbert J.A."/>
            <person name="Pupko T."/>
            <person name="Shuman H.A."/>
            <person name="Segal G."/>
        </authorList>
    </citation>
    <scope>NUCLEOTIDE SEQUENCE [LARGE SCALE GENOMIC DNA]</scope>
    <source>
        <strain evidence="1 2">JA-26-G1-E2</strain>
    </source>
</reference>
<dbReference type="OrthoDB" id="5641125at2"/>
<dbReference type="RefSeq" id="WP_058449926.1">
    <property type="nucleotide sequence ID" value="NZ_CAAAJF010000002.1"/>
</dbReference>
<dbReference type="AlphaFoldDB" id="A0A0W0UJ52"/>
<sequence>MTIFLDIAKHFLTKAIDSERRRLLTSYTSNLPDYKSKEAEKLSKAILELVDQEDDDNNVKELNQLITECHNTVEKECRAQALPIGTFADSLVALSTMLLELHRVLGKNKLLNILPNEELTLNPKKSKPSLQYDNPLNIFQYYAALYVGEKALAPKNTIVSTVTSVFWSPVQVSDNKENVLMAALMKCEIALDELDKRKAIFPLARAKRVLDFIEKVIRDNADTCSSHAALQNGVSVVETFGATLKFKPTVKPSRGDLLVCMNKAREEVSLMIDTLKIILSKEKSKDPEDEEDVTNQLSV</sequence>
<dbReference type="EMBL" id="LNYG01000013">
    <property type="protein sequence ID" value="KTD07845.1"/>
    <property type="molecule type" value="Genomic_DNA"/>
</dbReference>
<evidence type="ECO:0000313" key="2">
    <source>
        <dbReference type="Proteomes" id="UP000054715"/>
    </source>
</evidence>
<dbReference type="PATRIC" id="fig|455.5.peg.2150"/>
<dbReference type="Proteomes" id="UP000054715">
    <property type="component" value="Unassembled WGS sequence"/>
</dbReference>
<accession>A0A0W0UJ52</accession>
<comment type="caution">
    <text evidence="1">The sequence shown here is derived from an EMBL/GenBank/DDBJ whole genome shotgun (WGS) entry which is preliminary data.</text>
</comment>
<name>A0A0W0UJ52_9GAMM</name>
<organism evidence="1 2">
    <name type="scientific">Legionella jamestowniensis</name>
    <dbReference type="NCBI Taxonomy" id="455"/>
    <lineage>
        <taxon>Bacteria</taxon>
        <taxon>Pseudomonadati</taxon>
        <taxon>Pseudomonadota</taxon>
        <taxon>Gammaproteobacteria</taxon>
        <taxon>Legionellales</taxon>
        <taxon>Legionellaceae</taxon>
        <taxon>Legionella</taxon>
    </lineage>
</organism>
<gene>
    <name evidence="1" type="ORF">Ljam_2040</name>
</gene>
<evidence type="ECO:0000313" key="1">
    <source>
        <dbReference type="EMBL" id="KTD07845.1"/>
    </source>
</evidence>
<protein>
    <submittedName>
        <fullName evidence="1">Coiled-coil protein</fullName>
    </submittedName>
</protein>